<reference evidence="7" key="1">
    <citation type="submission" date="2021-04" db="EMBL/GenBank/DDBJ databases">
        <title>Sinoanaerobacter chloroacetimidivorans sp. nov., an obligate anaerobic bacterium isolated from anaerobic sludge.</title>
        <authorList>
            <person name="Bao Y."/>
        </authorList>
    </citation>
    <scope>NUCLEOTIDE SEQUENCE</scope>
    <source>
        <strain evidence="7">BAD-6</strain>
    </source>
</reference>
<accession>A0A8J8B1H3</accession>
<evidence type="ECO:0000256" key="3">
    <source>
        <dbReference type="ARBA" id="ARBA00022723"/>
    </source>
</evidence>
<evidence type="ECO:0000256" key="2">
    <source>
        <dbReference type="ARBA" id="ARBA00022519"/>
    </source>
</evidence>
<dbReference type="SUPFAM" id="SSF56300">
    <property type="entry name" value="Metallo-dependent phosphatases"/>
    <property type="match status" value="1"/>
</dbReference>
<dbReference type="PANTHER" id="PTHR34990">
    <property type="entry name" value="UDP-2,3-DIACYLGLUCOSAMINE HYDROLASE-RELATED"/>
    <property type="match status" value="1"/>
</dbReference>
<dbReference type="RefSeq" id="WP_227018851.1">
    <property type="nucleotide sequence ID" value="NZ_JAGSND010000008.1"/>
</dbReference>
<evidence type="ECO:0000313" key="7">
    <source>
        <dbReference type="EMBL" id="MBR0598718.1"/>
    </source>
</evidence>
<evidence type="ECO:0000256" key="1">
    <source>
        <dbReference type="ARBA" id="ARBA00022475"/>
    </source>
</evidence>
<protein>
    <submittedName>
        <fullName evidence="7">Metallophosphoesterase</fullName>
    </submittedName>
</protein>
<dbReference type="EMBL" id="JAGSND010000008">
    <property type="protein sequence ID" value="MBR0598718.1"/>
    <property type="molecule type" value="Genomic_DNA"/>
</dbReference>
<reference evidence="7" key="2">
    <citation type="submission" date="2021-04" db="EMBL/GenBank/DDBJ databases">
        <authorList>
            <person name="Liu J."/>
        </authorList>
    </citation>
    <scope>NUCLEOTIDE SEQUENCE</scope>
    <source>
        <strain evidence="7">BAD-6</strain>
    </source>
</reference>
<name>A0A8J8B1H3_9FIRM</name>
<organism evidence="7 8">
    <name type="scientific">Sinanaerobacter chloroacetimidivorans</name>
    <dbReference type="NCBI Taxonomy" id="2818044"/>
    <lineage>
        <taxon>Bacteria</taxon>
        <taxon>Bacillati</taxon>
        <taxon>Bacillota</taxon>
        <taxon>Clostridia</taxon>
        <taxon>Peptostreptococcales</taxon>
        <taxon>Anaerovoracaceae</taxon>
        <taxon>Sinanaerobacter</taxon>
    </lineage>
</organism>
<dbReference type="InterPro" id="IPR043461">
    <property type="entry name" value="LpxH-like"/>
</dbReference>
<gene>
    <name evidence="7" type="ORF">KCX82_12580</name>
</gene>
<keyword evidence="5" id="KW-0464">Manganese</keyword>
<evidence type="ECO:0000256" key="4">
    <source>
        <dbReference type="ARBA" id="ARBA00023136"/>
    </source>
</evidence>
<dbReference type="GO" id="GO:0008758">
    <property type="term" value="F:UDP-2,3-diacylglucosamine hydrolase activity"/>
    <property type="evidence" value="ECO:0007669"/>
    <property type="project" value="TreeGrafter"/>
</dbReference>
<dbReference type="PANTHER" id="PTHR34990:SF2">
    <property type="entry name" value="BLL8164 PROTEIN"/>
    <property type="match status" value="1"/>
</dbReference>
<keyword evidence="1" id="KW-1003">Cell membrane</keyword>
<evidence type="ECO:0000256" key="5">
    <source>
        <dbReference type="ARBA" id="ARBA00023211"/>
    </source>
</evidence>
<dbReference type="AlphaFoldDB" id="A0A8J8B1H3"/>
<keyword evidence="8" id="KW-1185">Reference proteome</keyword>
<proteinExistence type="predicted"/>
<feature type="domain" description="Calcineurin-like phosphoesterase" evidence="6">
    <location>
        <begin position="24"/>
        <end position="230"/>
    </location>
</feature>
<dbReference type="Proteomes" id="UP000675664">
    <property type="component" value="Unassembled WGS sequence"/>
</dbReference>
<dbReference type="GO" id="GO:0016020">
    <property type="term" value="C:membrane"/>
    <property type="evidence" value="ECO:0007669"/>
    <property type="project" value="GOC"/>
</dbReference>
<comment type="caution">
    <text evidence="7">The sequence shown here is derived from an EMBL/GenBank/DDBJ whole genome shotgun (WGS) entry which is preliminary data.</text>
</comment>
<keyword evidence="3" id="KW-0479">Metal-binding</keyword>
<dbReference type="GO" id="GO:0046872">
    <property type="term" value="F:metal ion binding"/>
    <property type="evidence" value="ECO:0007669"/>
    <property type="project" value="UniProtKB-KW"/>
</dbReference>
<sequence>MRAFKHLSHVFDSALEIPIDDSSRIVLMSDCHRGDGSGADDFSKNENIYYGALSHYYNEDYTYIELGDGDELWENKRINDIINAHRDVFKLLLKFYRDKRLYFIFGNHDIVKKNVNYVKTNLYRYFDKREKEFQPLFENITIHEGLVLRYKDTDNKILLIHGHQVDFLNNELWRLSRFLVRYLWRPLELFGIQNPTSPAENQEKKETVSRKLSEWVSKEKHGMVAGHNHRPKFAGQKDAPYFNDGSCVHPQFITAIEIVNGSILLVKWGIKTKADGTLYIGKEVIAGPSKLTEYTDRL</sequence>
<evidence type="ECO:0000313" key="8">
    <source>
        <dbReference type="Proteomes" id="UP000675664"/>
    </source>
</evidence>
<evidence type="ECO:0000259" key="6">
    <source>
        <dbReference type="Pfam" id="PF00149"/>
    </source>
</evidence>
<dbReference type="InterPro" id="IPR004843">
    <property type="entry name" value="Calcineurin-like_PHP"/>
</dbReference>
<keyword evidence="2" id="KW-0997">Cell inner membrane</keyword>
<keyword evidence="4" id="KW-0472">Membrane</keyword>
<dbReference type="Gene3D" id="3.60.21.10">
    <property type="match status" value="1"/>
</dbReference>
<dbReference type="GO" id="GO:0009245">
    <property type="term" value="P:lipid A biosynthetic process"/>
    <property type="evidence" value="ECO:0007669"/>
    <property type="project" value="TreeGrafter"/>
</dbReference>
<dbReference type="Pfam" id="PF00149">
    <property type="entry name" value="Metallophos"/>
    <property type="match status" value="1"/>
</dbReference>
<dbReference type="InterPro" id="IPR029052">
    <property type="entry name" value="Metallo-depent_PP-like"/>
</dbReference>